<dbReference type="Gene3D" id="2.40.10.480">
    <property type="match status" value="1"/>
</dbReference>
<dbReference type="EMBL" id="CP036432">
    <property type="protein sequence ID" value="QDV86310.1"/>
    <property type="molecule type" value="Genomic_DNA"/>
</dbReference>
<evidence type="ECO:0000313" key="3">
    <source>
        <dbReference type="Proteomes" id="UP000318081"/>
    </source>
</evidence>
<dbReference type="Proteomes" id="UP000318081">
    <property type="component" value="Chromosome"/>
</dbReference>
<dbReference type="Gene3D" id="2.130.10.10">
    <property type="entry name" value="YVTN repeat-like/Quinoprotein amine dehydrogenase"/>
    <property type="match status" value="1"/>
</dbReference>
<accession>A0ABX5XW97</accession>
<dbReference type="PANTHER" id="PTHR34512:SF30">
    <property type="entry name" value="OUTER MEMBRANE PROTEIN ASSEMBLY FACTOR BAMB"/>
    <property type="match status" value="1"/>
</dbReference>
<keyword evidence="3" id="KW-1185">Reference proteome</keyword>
<dbReference type="PANTHER" id="PTHR34512">
    <property type="entry name" value="CELL SURFACE PROTEIN"/>
    <property type="match status" value="1"/>
</dbReference>
<dbReference type="InterPro" id="IPR015943">
    <property type="entry name" value="WD40/YVTN_repeat-like_dom_sf"/>
</dbReference>
<evidence type="ECO:0000313" key="2">
    <source>
        <dbReference type="EMBL" id="QDV86310.1"/>
    </source>
</evidence>
<gene>
    <name evidence="2" type="ORF">TBK1r_53290</name>
</gene>
<dbReference type="InterPro" id="IPR002372">
    <property type="entry name" value="PQQ_rpt_dom"/>
</dbReference>
<protein>
    <submittedName>
        <fullName evidence="2">Outer membrane biogenesis protein BamB</fullName>
    </submittedName>
</protein>
<proteinExistence type="predicted"/>
<name>A0ABX5XW97_9BACT</name>
<evidence type="ECO:0000259" key="1">
    <source>
        <dbReference type="Pfam" id="PF13360"/>
    </source>
</evidence>
<organism evidence="2 3">
    <name type="scientific">Stieleria magnilauensis</name>
    <dbReference type="NCBI Taxonomy" id="2527963"/>
    <lineage>
        <taxon>Bacteria</taxon>
        <taxon>Pseudomonadati</taxon>
        <taxon>Planctomycetota</taxon>
        <taxon>Planctomycetia</taxon>
        <taxon>Pirellulales</taxon>
        <taxon>Pirellulaceae</taxon>
        <taxon>Stieleria</taxon>
    </lineage>
</organism>
<dbReference type="SUPFAM" id="SSF50998">
    <property type="entry name" value="Quinoprotein alcohol dehydrogenase-like"/>
    <property type="match status" value="1"/>
</dbReference>
<dbReference type="Pfam" id="PF13360">
    <property type="entry name" value="PQQ_2"/>
    <property type="match status" value="1"/>
</dbReference>
<dbReference type="InterPro" id="IPR018391">
    <property type="entry name" value="PQQ_b-propeller_rpt"/>
</dbReference>
<reference evidence="2 3" key="1">
    <citation type="submission" date="2019-02" db="EMBL/GenBank/DDBJ databases">
        <title>Deep-cultivation of Planctomycetes and their phenomic and genomic characterization uncovers novel biology.</title>
        <authorList>
            <person name="Wiegand S."/>
            <person name="Jogler M."/>
            <person name="Boedeker C."/>
            <person name="Pinto D."/>
            <person name="Vollmers J."/>
            <person name="Rivas-Marin E."/>
            <person name="Kohn T."/>
            <person name="Peeters S.H."/>
            <person name="Heuer A."/>
            <person name="Rast P."/>
            <person name="Oberbeckmann S."/>
            <person name="Bunk B."/>
            <person name="Jeske O."/>
            <person name="Meyerdierks A."/>
            <person name="Storesund J.E."/>
            <person name="Kallscheuer N."/>
            <person name="Luecker S."/>
            <person name="Lage O.M."/>
            <person name="Pohl T."/>
            <person name="Merkel B.J."/>
            <person name="Hornburger P."/>
            <person name="Mueller R.-W."/>
            <person name="Bruemmer F."/>
            <person name="Labrenz M."/>
            <person name="Spormann A.M."/>
            <person name="Op den Camp H."/>
            <person name="Overmann J."/>
            <person name="Amann R."/>
            <person name="Jetten M.S.M."/>
            <person name="Mascher T."/>
            <person name="Medema M.H."/>
            <person name="Devos D.P."/>
            <person name="Kaster A.-K."/>
            <person name="Ovreas L."/>
            <person name="Rohde M."/>
            <person name="Galperin M.Y."/>
            <person name="Jogler C."/>
        </authorList>
    </citation>
    <scope>NUCLEOTIDE SEQUENCE [LARGE SCALE GENOMIC DNA]</scope>
    <source>
        <strain evidence="2 3">TBK1r</strain>
    </source>
</reference>
<feature type="domain" description="Pyrrolo-quinoline quinone repeat" evidence="1">
    <location>
        <begin position="153"/>
        <end position="402"/>
    </location>
</feature>
<dbReference type="SMART" id="SM00564">
    <property type="entry name" value="PQQ"/>
    <property type="match status" value="3"/>
</dbReference>
<dbReference type="InterPro" id="IPR011047">
    <property type="entry name" value="Quinoprotein_ADH-like_sf"/>
</dbReference>
<sequence length="480" mass="52687">MRLKAGHQHALVCRLQPPVLLLRSAWGCASRLDTNLQAISPHRRQLTLGGSRRTTVRQSFLRPLSIRAIMKFRRLLSCLLVCCSSPIVAADPGDWSQWRGENRDGQLTSGELPEKLQGNLTLAWEKPHAPSYSGPVVFDGMLYTTETVDKTFEKVTAYQLSDGSVAWTAQWEGSMAVPFFAASNGDWIRATPACSPDGLVVVGMRDVIVCLDPKTGAVRWRVDCPKAMGTPLPMFGANCSPLIDGDAVYMQTGGATVKLSMNGGSVIWQTLENAASSSPGAFSSPIIATIAGKRQLLVQTRLELCGVDLETGQPLWKQPIQAFRGMNILTPLPIGDRVFTSAHSGTAQLFEISRDSDKWTVREVWNQKQQAYMSSPVLVDGRIYMHLKNERMTALDAQTGEATFTTRPIGKYASLITDGNRILALTERGKLMLLDGSTPDYKLIDEMDVAQNSWAHVAVAGDDVVVRDLGKLKVFRIERP</sequence>